<dbReference type="PROSITE" id="PS50294">
    <property type="entry name" value="WD_REPEATS_REGION"/>
    <property type="match status" value="2"/>
</dbReference>
<evidence type="ECO:0000256" key="2">
    <source>
        <dbReference type="ARBA" id="ARBA00022737"/>
    </source>
</evidence>
<comment type="caution">
    <text evidence="4">The sequence shown here is derived from an EMBL/GenBank/DDBJ whole genome shotgun (WGS) entry which is preliminary data.</text>
</comment>
<evidence type="ECO:0000256" key="1">
    <source>
        <dbReference type="ARBA" id="ARBA00022574"/>
    </source>
</evidence>
<dbReference type="InterPro" id="IPR001680">
    <property type="entry name" value="WD40_rpt"/>
</dbReference>
<reference evidence="4 5" key="1">
    <citation type="journal article" date="2020" name="Nat. Food">
        <title>A phased Vanilla planifolia genome enables genetic improvement of flavour and production.</title>
        <authorList>
            <person name="Hasing T."/>
            <person name="Tang H."/>
            <person name="Brym M."/>
            <person name="Khazi F."/>
            <person name="Huang T."/>
            <person name="Chambers A.H."/>
        </authorList>
    </citation>
    <scope>NUCLEOTIDE SEQUENCE [LARGE SCALE GENOMIC DNA]</scope>
    <source>
        <tissue evidence="4">Leaf</tissue>
    </source>
</reference>
<dbReference type="Pfam" id="PF00400">
    <property type="entry name" value="WD40"/>
    <property type="match status" value="2"/>
</dbReference>
<dbReference type="InterPro" id="IPR019775">
    <property type="entry name" value="WD40_repeat_CS"/>
</dbReference>
<protein>
    <recommendedName>
        <fullName evidence="6">WD repeat-containing protein 44</fullName>
    </recommendedName>
</protein>
<gene>
    <name evidence="4" type="ORF">HPP92_002583</name>
</gene>
<name>A0A835S5K6_VANPL</name>
<dbReference type="AlphaFoldDB" id="A0A835S5K6"/>
<evidence type="ECO:0008006" key="6">
    <source>
        <dbReference type="Google" id="ProtNLM"/>
    </source>
</evidence>
<dbReference type="Proteomes" id="UP000636800">
    <property type="component" value="Chromosome 1"/>
</dbReference>
<dbReference type="PANTHER" id="PTHR14221:SF67">
    <property type="entry name" value="WD REPEAT-CONTAINING PROTEIN 44-LIKE"/>
    <property type="match status" value="1"/>
</dbReference>
<dbReference type="EMBL" id="JADCNL010000001">
    <property type="protein sequence ID" value="KAG0497892.1"/>
    <property type="molecule type" value="Genomic_DNA"/>
</dbReference>
<dbReference type="OrthoDB" id="529273at2759"/>
<dbReference type="InterPro" id="IPR040324">
    <property type="entry name" value="WDR44/Dgr2"/>
</dbReference>
<evidence type="ECO:0000256" key="3">
    <source>
        <dbReference type="PROSITE-ProRule" id="PRU00221"/>
    </source>
</evidence>
<proteinExistence type="predicted"/>
<dbReference type="InterPro" id="IPR015943">
    <property type="entry name" value="WD40/YVTN_repeat-like_dom_sf"/>
</dbReference>
<keyword evidence="5" id="KW-1185">Reference proteome</keyword>
<organism evidence="4 5">
    <name type="scientific">Vanilla planifolia</name>
    <name type="common">Vanilla</name>
    <dbReference type="NCBI Taxonomy" id="51239"/>
    <lineage>
        <taxon>Eukaryota</taxon>
        <taxon>Viridiplantae</taxon>
        <taxon>Streptophyta</taxon>
        <taxon>Embryophyta</taxon>
        <taxon>Tracheophyta</taxon>
        <taxon>Spermatophyta</taxon>
        <taxon>Magnoliopsida</taxon>
        <taxon>Liliopsida</taxon>
        <taxon>Asparagales</taxon>
        <taxon>Orchidaceae</taxon>
        <taxon>Vanilloideae</taxon>
        <taxon>Vanilleae</taxon>
        <taxon>Vanilla</taxon>
    </lineage>
</organism>
<evidence type="ECO:0000313" key="4">
    <source>
        <dbReference type="EMBL" id="KAG0497892.1"/>
    </source>
</evidence>
<dbReference type="Gene3D" id="2.130.10.10">
    <property type="entry name" value="YVTN repeat-like/Quinoprotein amine dehydrogenase"/>
    <property type="match status" value="1"/>
</dbReference>
<dbReference type="PROSITE" id="PS50082">
    <property type="entry name" value="WD_REPEATS_2"/>
    <property type="match status" value="2"/>
</dbReference>
<accession>A0A835S5K6</accession>
<evidence type="ECO:0000313" key="5">
    <source>
        <dbReference type="Proteomes" id="UP000636800"/>
    </source>
</evidence>
<dbReference type="SMART" id="SM00320">
    <property type="entry name" value="WD40"/>
    <property type="match status" value="2"/>
</dbReference>
<feature type="repeat" description="WD" evidence="3">
    <location>
        <begin position="108"/>
        <end position="149"/>
    </location>
</feature>
<dbReference type="PANTHER" id="PTHR14221">
    <property type="entry name" value="WD REPEAT DOMAIN 44"/>
    <property type="match status" value="1"/>
</dbReference>
<feature type="repeat" description="WD" evidence="3">
    <location>
        <begin position="67"/>
        <end position="108"/>
    </location>
</feature>
<dbReference type="SUPFAM" id="SSF50978">
    <property type="entry name" value="WD40 repeat-like"/>
    <property type="match status" value="1"/>
</dbReference>
<keyword evidence="1 3" id="KW-0853">WD repeat</keyword>
<sequence>MSSDLLNSAVANGSASSRMKHGVISGSQASKRMKKGVYMGNTRSSFPDYIVLPETVFSLSEKPVCSLEGHVDDILDLCWSESSQYLISSSMDKTVRLWDMKSKACLKLFVHSDYLTYIHFSPIDDNYFISGSLDGKVRLWNIPDRQVVD</sequence>
<dbReference type="InterPro" id="IPR036322">
    <property type="entry name" value="WD40_repeat_dom_sf"/>
</dbReference>
<dbReference type="PROSITE" id="PS00678">
    <property type="entry name" value="WD_REPEATS_1"/>
    <property type="match status" value="1"/>
</dbReference>
<keyword evidence="2" id="KW-0677">Repeat</keyword>